<gene>
    <name evidence="2" type="ORF">M5G17_17510</name>
</gene>
<dbReference type="RefSeq" id="WP_273894183.1">
    <property type="nucleotide sequence ID" value="NZ_JAMDGP010000008.1"/>
</dbReference>
<reference evidence="2 3" key="1">
    <citation type="submission" date="2022-05" db="EMBL/GenBank/DDBJ databases">
        <title>Novel Pseudomonas spp. Isolated from a Rainbow Trout Aquaculture Facility.</title>
        <authorList>
            <person name="Testerman T."/>
            <person name="Graf J."/>
        </authorList>
    </citation>
    <scope>NUCLEOTIDE SEQUENCE [LARGE SCALE GENOMIC DNA]</scope>
    <source>
        <strain evidence="2 3">ID1025</strain>
    </source>
</reference>
<evidence type="ECO:0000256" key="1">
    <source>
        <dbReference type="SAM" id="SignalP"/>
    </source>
</evidence>
<keyword evidence="1" id="KW-0732">Signal</keyword>
<dbReference type="Proteomes" id="UP001148184">
    <property type="component" value="Unassembled WGS sequence"/>
</dbReference>
<comment type="caution">
    <text evidence="2">The sequence shown here is derived from an EMBL/GenBank/DDBJ whole genome shotgun (WGS) entry which is preliminary data.</text>
</comment>
<organism evidence="2 3">
    <name type="scientific">Pseudomonas rubra</name>
    <dbReference type="NCBI Taxonomy" id="2942627"/>
    <lineage>
        <taxon>Bacteria</taxon>
        <taxon>Pseudomonadati</taxon>
        <taxon>Pseudomonadota</taxon>
        <taxon>Gammaproteobacteria</taxon>
        <taxon>Pseudomonadales</taxon>
        <taxon>Pseudomonadaceae</taxon>
        <taxon>Pseudomonas</taxon>
    </lineage>
</organism>
<protein>
    <submittedName>
        <fullName evidence="2">DUF1176 domain-containing protein</fullName>
    </submittedName>
</protein>
<feature type="signal peptide" evidence="1">
    <location>
        <begin position="1"/>
        <end position="22"/>
    </location>
</feature>
<accession>A0ABT5PBC7</accession>
<evidence type="ECO:0000313" key="2">
    <source>
        <dbReference type="EMBL" id="MDD1015471.1"/>
    </source>
</evidence>
<evidence type="ECO:0000313" key="3">
    <source>
        <dbReference type="Proteomes" id="UP001148184"/>
    </source>
</evidence>
<name>A0ABT5PBC7_9PSED</name>
<feature type="chain" id="PRO_5045922936" evidence="1">
    <location>
        <begin position="23"/>
        <end position="342"/>
    </location>
</feature>
<dbReference type="InterPro" id="IPR009560">
    <property type="entry name" value="DUF1176"/>
</dbReference>
<dbReference type="Pfam" id="PF06674">
    <property type="entry name" value="DUF1176"/>
    <property type="match status" value="1"/>
</dbReference>
<sequence>MFSARWNWLALSLLPTLTLAAAAEQVPLSRVFQDWRVACDNTRRCTAVSGSTDNPGMGLYIVREAGLKGSTRVSAISYDDISLRYEFHLDGHPTEPWKYGSTAREYYYLEGDAAVEKLRELSIGDTLSSNSNHGERRVSLQGLSATLLLMDSVQGRIGHPSAFVRPGFQPDSRLPTAPATPRLPRFTLAPTLSDAEQQAIGDDMIAQTKDELSASPHQNWKAQAEVYPLDPAHALVRLRYGCAEDGCNHSLYRVSRSAPYQATPLELKADPKAHFSPDLYGQISFNPVSGQLKIYREMGKDCGESSIWQYDGAAMQLKDRRTMWRCDSINEEYWPVLWRAKG</sequence>
<keyword evidence="3" id="KW-1185">Reference proteome</keyword>
<dbReference type="EMBL" id="JAMDGZ010000037">
    <property type="protein sequence ID" value="MDD1015471.1"/>
    <property type="molecule type" value="Genomic_DNA"/>
</dbReference>
<proteinExistence type="predicted"/>